<keyword evidence="2" id="KW-0863">Zinc-finger</keyword>
<dbReference type="Pfam" id="PF07500">
    <property type="entry name" value="TFIIS_M"/>
    <property type="match status" value="1"/>
</dbReference>
<organism evidence="7 8">
    <name type="scientific">Rotaria magnacalcarata</name>
    <dbReference type="NCBI Taxonomy" id="392030"/>
    <lineage>
        <taxon>Eukaryota</taxon>
        <taxon>Metazoa</taxon>
        <taxon>Spiralia</taxon>
        <taxon>Gnathifera</taxon>
        <taxon>Rotifera</taxon>
        <taxon>Eurotatoria</taxon>
        <taxon>Bdelloidea</taxon>
        <taxon>Philodinida</taxon>
        <taxon>Philodinidae</taxon>
        <taxon>Rotaria</taxon>
    </lineage>
</organism>
<feature type="domain" description="TFIIS central" evidence="6">
    <location>
        <begin position="1"/>
        <end position="81"/>
    </location>
</feature>
<feature type="compositionally biased region" description="Acidic residues" evidence="5">
    <location>
        <begin position="593"/>
        <end position="602"/>
    </location>
</feature>
<dbReference type="InterPro" id="IPR036575">
    <property type="entry name" value="TFIIS_cen_dom_sf"/>
</dbReference>
<dbReference type="PROSITE" id="PS51321">
    <property type="entry name" value="TFIIS_CENTRAL"/>
    <property type="match status" value="1"/>
</dbReference>
<feature type="compositionally biased region" description="Polar residues" evidence="5">
    <location>
        <begin position="173"/>
        <end position="216"/>
    </location>
</feature>
<evidence type="ECO:0000256" key="5">
    <source>
        <dbReference type="SAM" id="MobiDB-lite"/>
    </source>
</evidence>
<dbReference type="GO" id="GO:0006351">
    <property type="term" value="P:DNA-templated transcription"/>
    <property type="evidence" value="ECO:0007669"/>
    <property type="project" value="InterPro"/>
</dbReference>
<gene>
    <name evidence="7" type="ORF">XDN619_LOCUS3801</name>
</gene>
<evidence type="ECO:0000256" key="2">
    <source>
        <dbReference type="ARBA" id="ARBA00022771"/>
    </source>
</evidence>
<evidence type="ECO:0000313" key="7">
    <source>
        <dbReference type="EMBL" id="CAF2011511.1"/>
    </source>
</evidence>
<dbReference type="AlphaFoldDB" id="A0A816N763"/>
<evidence type="ECO:0000256" key="4">
    <source>
        <dbReference type="ARBA" id="ARBA00023242"/>
    </source>
</evidence>
<proteinExistence type="predicted"/>
<dbReference type="SUPFAM" id="SSF46942">
    <property type="entry name" value="Elongation factor TFIIS domain 2"/>
    <property type="match status" value="1"/>
</dbReference>
<feature type="compositionally biased region" description="Low complexity" evidence="5">
    <location>
        <begin position="758"/>
        <end position="770"/>
    </location>
</feature>
<dbReference type="PANTHER" id="PTHR11477:SF0">
    <property type="entry name" value="IP08861P-RELATED"/>
    <property type="match status" value="1"/>
</dbReference>
<comment type="caution">
    <text evidence="7">The sequence shown here is derived from an EMBL/GenBank/DDBJ whole genome shotgun (WGS) entry which is preliminary data.</text>
</comment>
<dbReference type="EMBL" id="CAJNRG010000596">
    <property type="protein sequence ID" value="CAF2011511.1"/>
    <property type="molecule type" value="Genomic_DNA"/>
</dbReference>
<dbReference type="Gene3D" id="1.10.472.30">
    <property type="entry name" value="Transcription elongation factor S-II, central domain"/>
    <property type="match status" value="1"/>
</dbReference>
<evidence type="ECO:0000259" key="6">
    <source>
        <dbReference type="PROSITE" id="PS51321"/>
    </source>
</evidence>
<feature type="compositionally biased region" description="Polar residues" evidence="5">
    <location>
        <begin position="630"/>
        <end position="646"/>
    </location>
</feature>
<dbReference type="GO" id="GO:0005634">
    <property type="term" value="C:nucleus"/>
    <property type="evidence" value="ECO:0007669"/>
    <property type="project" value="TreeGrafter"/>
</dbReference>
<protein>
    <recommendedName>
        <fullName evidence="6">TFIIS central domain-containing protein</fullName>
    </recommendedName>
</protein>
<evidence type="ECO:0000313" key="8">
    <source>
        <dbReference type="Proteomes" id="UP000663887"/>
    </source>
</evidence>
<evidence type="ECO:0000256" key="3">
    <source>
        <dbReference type="ARBA" id="ARBA00022833"/>
    </source>
</evidence>
<keyword evidence="3" id="KW-0862">Zinc</keyword>
<dbReference type="Proteomes" id="UP000663887">
    <property type="component" value="Unassembled WGS sequence"/>
</dbReference>
<accession>A0A816N763</accession>
<feature type="compositionally biased region" description="Low complexity" evidence="5">
    <location>
        <begin position="610"/>
        <end position="619"/>
    </location>
</feature>
<dbReference type="InterPro" id="IPR012921">
    <property type="entry name" value="SPOC_C"/>
</dbReference>
<reference evidence="7" key="1">
    <citation type="submission" date="2021-02" db="EMBL/GenBank/DDBJ databases">
        <authorList>
            <person name="Nowell W R."/>
        </authorList>
    </citation>
    <scope>NUCLEOTIDE SEQUENCE</scope>
</reference>
<dbReference type="PANTHER" id="PTHR11477">
    <property type="entry name" value="TRANSCRIPTION FACTOR S-II ZINC FINGER DOMAIN-CONTAINING PROTEIN"/>
    <property type="match status" value="1"/>
</dbReference>
<dbReference type="Pfam" id="PF07744">
    <property type="entry name" value="SPOC"/>
    <property type="match status" value="1"/>
</dbReference>
<evidence type="ECO:0000256" key="1">
    <source>
        <dbReference type="ARBA" id="ARBA00022723"/>
    </source>
</evidence>
<feature type="region of interest" description="Disordered" evidence="5">
    <location>
        <begin position="173"/>
        <end position="228"/>
    </location>
</feature>
<dbReference type="GO" id="GO:0008270">
    <property type="term" value="F:zinc ion binding"/>
    <property type="evidence" value="ECO:0007669"/>
    <property type="project" value="UniProtKB-KW"/>
</dbReference>
<dbReference type="InterPro" id="IPR003618">
    <property type="entry name" value="TFIIS_cen_dom"/>
</dbReference>
<name>A0A816N763_9BILA</name>
<feature type="region of interest" description="Disordered" evidence="5">
    <location>
        <begin position="750"/>
        <end position="772"/>
    </location>
</feature>
<keyword evidence="1" id="KW-0479">Metal-binding</keyword>
<sequence length="859" mass="97284">MFHVYGKVDNAYKNKFRSLIANISNMSNNFFYKQILSKEITAKQIVAMKSEDMLPPEEKEKRKDQFEKEVQSIMLAEQLLAEERARRARIKIHRQDFIDNDAALPIHISTETSSWEKKIDKSKDNLSINITENPAQSNSTTNEPSIEKTNLQPIFNVARVEQTITKLASNNQISSSTLTENPPSTSLTKKINNSGESSKSLTPITTIREQSNTTMDLDNDYIEPESPTGIDALIYDDEEIEEDDNNISVTSTSSTSHLPNDFSQFIISPTSTTRDDYNPSKIQNEAQPKYQLTPVVRSTNKWHGTIYPSDMKIACHSVHVYGENDYLIENIPKHLIILGRLRLQDLWDFIRNSLTVRDILILTLVSSSLNTNDNDSFLKYVDALDSTKRAAVISKCSGSSSIRDMYILAADTKDCPSDVLSSLFLPKKFESKQLFLVIVGSSRKTMKPSSCSNENRSVSNLVYNPIALQDSTTIRDPRLLKIKDTRLNNDGTIDTDDIIFISQTSGIQRTSIQSSQDDLLKLIFDSLECIRHAVKSDDIHPIVTSTMEILTTNNRDDLCTQFTDRLRVVMNAWKAKQENASVVADDNLIEENMDVDNDNDTTQDDKAKKPIITSSTSKSLNQSRDFDYRFTNQDKSPPTPITTTAENDGHRKKRRKSRFSDRLPTDDVDDQSNEATSNTQNDIVFLKEIVKKPSSINTQIASVKLTDKHINSSLDSKVQLIINSSESFLASTNTKDKLISKSIRFSFSKDSFQRQKPNSSSTTTSSTTNNEDIYESSPKFIEDFMRKVQSYGYKGLSLSNDNRTKKTLPITPIHSTAMLNLVTQQQQKTKHRLSSSTNGWRSSNHKYVTHYHDFDQPQE</sequence>
<keyword evidence="4" id="KW-0539">Nucleus</keyword>
<feature type="region of interest" description="Disordered" evidence="5">
    <location>
        <begin position="593"/>
        <end position="676"/>
    </location>
</feature>